<dbReference type="Proteomes" id="UP000824179">
    <property type="component" value="Unassembled WGS sequence"/>
</dbReference>
<dbReference type="GO" id="GO:0007059">
    <property type="term" value="P:chromosome segregation"/>
    <property type="evidence" value="ECO:0007669"/>
    <property type="project" value="UniProtKB-KW"/>
</dbReference>
<dbReference type="Pfam" id="PF02616">
    <property type="entry name" value="SMC_ScpA"/>
    <property type="match status" value="1"/>
</dbReference>
<dbReference type="PANTHER" id="PTHR33969:SF2">
    <property type="entry name" value="SEGREGATION AND CONDENSATION PROTEIN A"/>
    <property type="match status" value="1"/>
</dbReference>
<evidence type="ECO:0000313" key="3">
    <source>
        <dbReference type="EMBL" id="HIR39469.1"/>
    </source>
</evidence>
<reference evidence="3" key="1">
    <citation type="submission" date="2020-10" db="EMBL/GenBank/DDBJ databases">
        <authorList>
            <person name="Gilroy R."/>
        </authorList>
    </citation>
    <scope>NUCLEOTIDE SEQUENCE</scope>
    <source>
        <strain evidence="3">ChiW25-3613</strain>
    </source>
</reference>
<evidence type="ECO:0000256" key="2">
    <source>
        <dbReference type="ARBA" id="ARBA00044777"/>
    </source>
</evidence>
<dbReference type="PANTHER" id="PTHR33969">
    <property type="entry name" value="SEGREGATION AND CONDENSATION PROTEIN A"/>
    <property type="match status" value="1"/>
</dbReference>
<dbReference type="InterPro" id="IPR023093">
    <property type="entry name" value="ScpA-like_C"/>
</dbReference>
<comment type="caution">
    <text evidence="3">The sequence shown here is derived from an EMBL/GenBank/DDBJ whole genome shotgun (WGS) entry which is preliminary data.</text>
</comment>
<gene>
    <name evidence="3" type="ORF">IAB90_03705</name>
</gene>
<organism evidence="3 4">
    <name type="scientific">Candidatus Coproplasma stercoripullorum</name>
    <dbReference type="NCBI Taxonomy" id="2840751"/>
    <lineage>
        <taxon>Bacteria</taxon>
        <taxon>Bacillati</taxon>
        <taxon>Bacillota</taxon>
        <taxon>Clostridia</taxon>
        <taxon>Eubacteriales</taxon>
        <taxon>Candidatus Coproplasma</taxon>
    </lineage>
</organism>
<accession>A0A9D1AGA7</accession>
<protein>
    <recommendedName>
        <fullName evidence="2">Segregation and condensation protein A</fullName>
    </recommendedName>
</protein>
<dbReference type="Gene3D" id="1.10.10.580">
    <property type="entry name" value="Structural maintenance of chromosome 1. Chain E"/>
    <property type="match status" value="1"/>
</dbReference>
<keyword evidence="1" id="KW-0159">Chromosome partition</keyword>
<sequence length="300" mass="34944">MSEDVLTTKNTAIAADDRDVAESKSEVEIAENAMKYGDFESDVDYTTVLDDFEGPLDLLLHLINTAKINIEDVFVSQVTEQFLSYIEYMKTQPSRDVDKESEYLQIAAQIIYIKSKSMLPPVDMPEEDTDLIAEQQAFIEQLKQREYELIKEETPKLKELETVGYYYKEMDREFSKVKVVYKDFTVSALLEAFAKLMLKNESLAHEKENIREIPKDSFTVEEKVNFIRDTLVSRGTIKFEELFSNYSKNEIITTFQAMLEMLKHQYIMVEQTSTFGEIDIKLNPDWDLKDDSSETFDEYN</sequence>
<dbReference type="EMBL" id="DVHB01000062">
    <property type="protein sequence ID" value="HIR39469.1"/>
    <property type="molecule type" value="Genomic_DNA"/>
</dbReference>
<evidence type="ECO:0000313" key="4">
    <source>
        <dbReference type="Proteomes" id="UP000824179"/>
    </source>
</evidence>
<evidence type="ECO:0000256" key="1">
    <source>
        <dbReference type="ARBA" id="ARBA00022829"/>
    </source>
</evidence>
<name>A0A9D1AGA7_9FIRM</name>
<reference evidence="3" key="2">
    <citation type="journal article" date="2021" name="PeerJ">
        <title>Extensive microbial diversity within the chicken gut microbiome revealed by metagenomics and culture.</title>
        <authorList>
            <person name="Gilroy R."/>
            <person name="Ravi A."/>
            <person name="Getino M."/>
            <person name="Pursley I."/>
            <person name="Horton D.L."/>
            <person name="Alikhan N.F."/>
            <person name="Baker D."/>
            <person name="Gharbi K."/>
            <person name="Hall N."/>
            <person name="Watson M."/>
            <person name="Adriaenssens E.M."/>
            <person name="Foster-Nyarko E."/>
            <person name="Jarju S."/>
            <person name="Secka A."/>
            <person name="Antonio M."/>
            <person name="Oren A."/>
            <person name="Chaudhuri R.R."/>
            <person name="La Ragione R."/>
            <person name="Hildebrand F."/>
            <person name="Pallen M.J."/>
        </authorList>
    </citation>
    <scope>NUCLEOTIDE SEQUENCE</scope>
    <source>
        <strain evidence="3">ChiW25-3613</strain>
    </source>
</reference>
<dbReference type="InterPro" id="IPR003768">
    <property type="entry name" value="ScpA"/>
</dbReference>
<dbReference type="AlphaFoldDB" id="A0A9D1AGA7"/>
<proteinExistence type="predicted"/>
<dbReference type="Gene3D" id="6.10.250.2410">
    <property type="match status" value="1"/>
</dbReference>